<comment type="caution">
    <text evidence="4">The sequence shown here is derived from an EMBL/GenBank/DDBJ whole genome shotgun (WGS) entry which is preliminary data.</text>
</comment>
<dbReference type="Pfam" id="PF17939">
    <property type="entry name" value="TetR_C_30"/>
    <property type="match status" value="1"/>
</dbReference>
<sequence>MAKAQSNAAQTRQKLIEAAGEKFAQNGFRAVSVRDIASAAKVNPALIAYHFGNKEGLFEEVMRASAADHVAQRMHDLTRARANGVEINLEGLLRIYLQPLLNNKNWQSGAANFARLHASLINERSEVAEEIAARAFNTVNIAFIDEISALLPDLPREVVIWRFYAMIGSILFFNTRPTPPGLLVVSAGKCDSTDGDEIFRQILPSLVASFSAPAPAAAQQEAGREKSA</sequence>
<dbReference type="EMBL" id="JBHRTB010000010">
    <property type="protein sequence ID" value="MFC3144426.1"/>
    <property type="molecule type" value="Genomic_DNA"/>
</dbReference>
<evidence type="ECO:0000256" key="2">
    <source>
        <dbReference type="PROSITE-ProRule" id="PRU00335"/>
    </source>
</evidence>
<keyword evidence="1 2" id="KW-0238">DNA-binding</keyword>
<evidence type="ECO:0000259" key="3">
    <source>
        <dbReference type="PROSITE" id="PS50977"/>
    </source>
</evidence>
<dbReference type="InterPro" id="IPR001647">
    <property type="entry name" value="HTH_TetR"/>
</dbReference>
<accession>A0ABV7GVM4</accession>
<dbReference type="PROSITE" id="PS50977">
    <property type="entry name" value="HTH_TETR_2"/>
    <property type="match status" value="1"/>
</dbReference>
<evidence type="ECO:0000313" key="5">
    <source>
        <dbReference type="Proteomes" id="UP001595632"/>
    </source>
</evidence>
<dbReference type="InterPro" id="IPR041586">
    <property type="entry name" value="PsrA_TetR_C"/>
</dbReference>
<dbReference type="InterPro" id="IPR050109">
    <property type="entry name" value="HTH-type_TetR-like_transc_reg"/>
</dbReference>
<keyword evidence="5" id="KW-1185">Reference proteome</keyword>
<proteinExistence type="predicted"/>
<dbReference type="PRINTS" id="PR00455">
    <property type="entry name" value="HTHTETR"/>
</dbReference>
<dbReference type="PANTHER" id="PTHR30055:SF235">
    <property type="entry name" value="TRANSCRIPTIONAL REGULATORY PROTEIN"/>
    <property type="match status" value="1"/>
</dbReference>
<gene>
    <name evidence="4" type="ORF">ACFOGP_17005</name>
</gene>
<dbReference type="PANTHER" id="PTHR30055">
    <property type="entry name" value="HTH-TYPE TRANSCRIPTIONAL REGULATOR RUTR"/>
    <property type="match status" value="1"/>
</dbReference>
<feature type="DNA-binding region" description="H-T-H motif" evidence="2">
    <location>
        <begin position="32"/>
        <end position="51"/>
    </location>
</feature>
<evidence type="ECO:0000313" key="4">
    <source>
        <dbReference type="EMBL" id="MFC3144426.1"/>
    </source>
</evidence>
<dbReference type="Gene3D" id="1.10.357.10">
    <property type="entry name" value="Tetracycline Repressor, domain 2"/>
    <property type="match status" value="1"/>
</dbReference>
<dbReference type="InterPro" id="IPR009057">
    <property type="entry name" value="Homeodomain-like_sf"/>
</dbReference>
<organism evidence="4 5">
    <name type="scientific">Psychromarinibacter halotolerans</name>
    <dbReference type="NCBI Taxonomy" id="1775175"/>
    <lineage>
        <taxon>Bacteria</taxon>
        <taxon>Pseudomonadati</taxon>
        <taxon>Pseudomonadota</taxon>
        <taxon>Alphaproteobacteria</taxon>
        <taxon>Rhodobacterales</taxon>
        <taxon>Paracoccaceae</taxon>
        <taxon>Psychromarinibacter</taxon>
    </lineage>
</organism>
<reference evidence="5" key="1">
    <citation type="journal article" date="2019" name="Int. J. Syst. Evol. Microbiol.">
        <title>The Global Catalogue of Microorganisms (GCM) 10K type strain sequencing project: providing services to taxonomists for standard genome sequencing and annotation.</title>
        <authorList>
            <consortium name="The Broad Institute Genomics Platform"/>
            <consortium name="The Broad Institute Genome Sequencing Center for Infectious Disease"/>
            <person name="Wu L."/>
            <person name="Ma J."/>
        </authorList>
    </citation>
    <scope>NUCLEOTIDE SEQUENCE [LARGE SCALE GENOMIC DNA]</scope>
    <source>
        <strain evidence="5">KCTC 52366</strain>
    </source>
</reference>
<dbReference type="SUPFAM" id="SSF46689">
    <property type="entry name" value="Homeodomain-like"/>
    <property type="match status" value="1"/>
</dbReference>
<feature type="domain" description="HTH tetR-type" evidence="3">
    <location>
        <begin position="9"/>
        <end position="69"/>
    </location>
</feature>
<dbReference type="Pfam" id="PF00440">
    <property type="entry name" value="TetR_N"/>
    <property type="match status" value="1"/>
</dbReference>
<dbReference type="Proteomes" id="UP001595632">
    <property type="component" value="Unassembled WGS sequence"/>
</dbReference>
<dbReference type="RefSeq" id="WP_275633864.1">
    <property type="nucleotide sequence ID" value="NZ_JARGYD010000006.1"/>
</dbReference>
<protein>
    <submittedName>
        <fullName evidence="4">TetR family transcriptional regulator</fullName>
    </submittedName>
</protein>
<dbReference type="SUPFAM" id="SSF48498">
    <property type="entry name" value="Tetracyclin repressor-like, C-terminal domain"/>
    <property type="match status" value="1"/>
</dbReference>
<name>A0ABV7GVM4_9RHOB</name>
<evidence type="ECO:0000256" key="1">
    <source>
        <dbReference type="ARBA" id="ARBA00023125"/>
    </source>
</evidence>
<dbReference type="InterPro" id="IPR036271">
    <property type="entry name" value="Tet_transcr_reg_TetR-rel_C_sf"/>
</dbReference>